<name>A0A5D2YFP3_GOSMU</name>
<dbReference type="Proteomes" id="UP000323597">
    <property type="component" value="Chromosome A07"/>
</dbReference>
<proteinExistence type="predicted"/>
<evidence type="ECO:0000313" key="2">
    <source>
        <dbReference type="Proteomes" id="UP000323597"/>
    </source>
</evidence>
<keyword evidence="2" id="KW-1185">Reference proteome</keyword>
<gene>
    <name evidence="1" type="ORF">E1A91_A07G036800v1</name>
</gene>
<dbReference type="AlphaFoldDB" id="A0A5D2YFP3"/>
<accession>A0A5D2YFP3</accession>
<organism evidence="1 2">
    <name type="scientific">Gossypium mustelinum</name>
    <name type="common">Cotton</name>
    <name type="synonym">Gossypium caicoense</name>
    <dbReference type="NCBI Taxonomy" id="34275"/>
    <lineage>
        <taxon>Eukaryota</taxon>
        <taxon>Viridiplantae</taxon>
        <taxon>Streptophyta</taxon>
        <taxon>Embryophyta</taxon>
        <taxon>Tracheophyta</taxon>
        <taxon>Spermatophyta</taxon>
        <taxon>Magnoliopsida</taxon>
        <taxon>eudicotyledons</taxon>
        <taxon>Gunneridae</taxon>
        <taxon>Pentapetalae</taxon>
        <taxon>rosids</taxon>
        <taxon>malvids</taxon>
        <taxon>Malvales</taxon>
        <taxon>Malvaceae</taxon>
        <taxon>Malvoideae</taxon>
        <taxon>Gossypium</taxon>
    </lineage>
</organism>
<sequence>MYTKKQKKKEKEKQKALNALSTFPLFFLALKLWPWGLPSSCHRTPTTAQPSVVTLKRPFSSSLGDEVAGLREESEEREKMGKFL</sequence>
<evidence type="ECO:0000313" key="1">
    <source>
        <dbReference type="EMBL" id="TYJ25258.1"/>
    </source>
</evidence>
<dbReference type="EMBL" id="CM017642">
    <property type="protein sequence ID" value="TYJ25258.1"/>
    <property type="molecule type" value="Genomic_DNA"/>
</dbReference>
<protein>
    <submittedName>
        <fullName evidence="1">Uncharacterized protein</fullName>
    </submittedName>
</protein>
<reference evidence="1 2" key="1">
    <citation type="submission" date="2019-07" db="EMBL/GenBank/DDBJ databases">
        <title>WGS assembly of Gossypium mustelinum.</title>
        <authorList>
            <person name="Chen Z.J."/>
            <person name="Sreedasyam A."/>
            <person name="Ando A."/>
            <person name="Song Q."/>
            <person name="De L."/>
            <person name="Hulse-Kemp A."/>
            <person name="Ding M."/>
            <person name="Ye W."/>
            <person name="Kirkbride R."/>
            <person name="Jenkins J."/>
            <person name="Plott C."/>
            <person name="Lovell J."/>
            <person name="Lin Y.-M."/>
            <person name="Vaughn R."/>
            <person name="Liu B."/>
            <person name="Li W."/>
            <person name="Simpson S."/>
            <person name="Scheffler B."/>
            <person name="Saski C."/>
            <person name="Grover C."/>
            <person name="Hu G."/>
            <person name="Conover J."/>
            <person name="Carlson J."/>
            <person name="Shu S."/>
            <person name="Boston L."/>
            <person name="Williams M."/>
            <person name="Peterson D."/>
            <person name="Mcgee K."/>
            <person name="Jones D."/>
            <person name="Wendel J."/>
            <person name="Stelly D."/>
            <person name="Grimwood J."/>
            <person name="Schmutz J."/>
        </authorList>
    </citation>
    <scope>NUCLEOTIDE SEQUENCE [LARGE SCALE GENOMIC DNA]</scope>
    <source>
        <strain evidence="1">1408120.09</strain>
    </source>
</reference>